<dbReference type="Proteomes" id="UP000037460">
    <property type="component" value="Unassembled WGS sequence"/>
</dbReference>
<organism evidence="2 3">
    <name type="scientific">Chrysochromulina tobinii</name>
    <dbReference type="NCBI Taxonomy" id="1460289"/>
    <lineage>
        <taxon>Eukaryota</taxon>
        <taxon>Haptista</taxon>
        <taxon>Haptophyta</taxon>
        <taxon>Prymnesiophyceae</taxon>
        <taxon>Prymnesiales</taxon>
        <taxon>Chrysochromulinaceae</taxon>
        <taxon>Chrysochromulina</taxon>
    </lineage>
</organism>
<evidence type="ECO:0000313" key="3">
    <source>
        <dbReference type="Proteomes" id="UP000037460"/>
    </source>
</evidence>
<protein>
    <submittedName>
        <fullName evidence="2">Uncharacterized protein</fullName>
    </submittedName>
</protein>
<comment type="caution">
    <text evidence="2">The sequence shown here is derived from an EMBL/GenBank/DDBJ whole genome shotgun (WGS) entry which is preliminary data.</text>
</comment>
<name>A0A0M0JKX5_9EUKA</name>
<evidence type="ECO:0000256" key="1">
    <source>
        <dbReference type="SAM" id="MobiDB-lite"/>
    </source>
</evidence>
<keyword evidence="3" id="KW-1185">Reference proteome</keyword>
<proteinExistence type="predicted"/>
<dbReference type="AlphaFoldDB" id="A0A0M0JKX5"/>
<reference evidence="3" key="1">
    <citation type="journal article" date="2015" name="PLoS Genet.">
        <title>Genome Sequence and Transcriptome Analyses of Chrysochromulina tobin: Metabolic Tools for Enhanced Algal Fitness in the Prominent Order Prymnesiales (Haptophyceae).</title>
        <authorList>
            <person name="Hovde B.T."/>
            <person name="Deodato C.R."/>
            <person name="Hunsperger H.M."/>
            <person name="Ryken S.A."/>
            <person name="Yost W."/>
            <person name="Jha R.K."/>
            <person name="Patterson J."/>
            <person name="Monnat R.J. Jr."/>
            <person name="Barlow S.B."/>
            <person name="Starkenburg S.R."/>
            <person name="Cattolico R.A."/>
        </authorList>
    </citation>
    <scope>NUCLEOTIDE SEQUENCE</scope>
    <source>
        <strain evidence="3">CCMP291</strain>
    </source>
</reference>
<evidence type="ECO:0000313" key="2">
    <source>
        <dbReference type="EMBL" id="KOO27246.1"/>
    </source>
</evidence>
<gene>
    <name evidence="2" type="ORF">Ctob_006414</name>
</gene>
<dbReference type="OrthoDB" id="10398961at2759"/>
<accession>A0A0M0JKX5</accession>
<dbReference type="EMBL" id="JWZX01002741">
    <property type="protein sequence ID" value="KOO27246.1"/>
    <property type="molecule type" value="Genomic_DNA"/>
</dbReference>
<sequence length="257" mass="28070">MPPVWTLHAERGFDAIGWTGLMSDPKYGCITPPPFGQQCTLPRAMAIAACMAMEGCVAITCPDPLESHIGTRGITGPVCQLRSKRMANEKGHGMCQPGGCINVGVSRIRRMPLLKSWEWLGVPFNASFSNAALVLFHAKGAERERLAAELLPEGQGRYWPLRRGVNSGMGLFAVDAMPPMGAATSGSHRGQHHRHDLWVSERGGGADRRDSALAELEGALAVTLAGAHAEESQQRENLSRGRMRSLRDRLRQRNRKE</sequence>
<feature type="region of interest" description="Disordered" evidence="1">
    <location>
        <begin position="226"/>
        <end position="257"/>
    </location>
</feature>
<feature type="compositionally biased region" description="Basic and acidic residues" evidence="1">
    <location>
        <begin position="228"/>
        <end position="257"/>
    </location>
</feature>
<feature type="region of interest" description="Disordered" evidence="1">
    <location>
        <begin position="182"/>
        <end position="204"/>
    </location>
</feature>